<organism evidence="3 4">
    <name type="scientific">Campylobacter aviculae</name>
    <dbReference type="NCBI Taxonomy" id="2510190"/>
    <lineage>
        <taxon>Bacteria</taxon>
        <taxon>Pseudomonadati</taxon>
        <taxon>Campylobacterota</taxon>
        <taxon>Epsilonproteobacteria</taxon>
        <taxon>Campylobacterales</taxon>
        <taxon>Campylobacteraceae</taxon>
        <taxon>Campylobacter</taxon>
    </lineage>
</organism>
<sequence>MDKIEFFLENLNSREKLLIAIIVVLMAVFLAFKMNYLASSFFFNHNIFIHSVNIEKERSINQNLEQKIQKLNQTLHQIQNKTLVYEQYLVLFQKKYDQYLKNIEVLASKNKINIKNITQMTNIQKNRLNNYKLFVESYGNFHALLSFIKDLENSNFYYQFNIIEMQNINSLNLELNLNISFLLL</sequence>
<name>A0A4U7BNN5_9BACT</name>
<dbReference type="Proteomes" id="UP000310353">
    <property type="component" value="Unassembled WGS sequence"/>
</dbReference>
<dbReference type="EMBL" id="NXMA01000006">
    <property type="protein sequence ID" value="TKX32291.1"/>
    <property type="molecule type" value="Genomic_DNA"/>
</dbReference>
<evidence type="ECO:0008006" key="5">
    <source>
        <dbReference type="Google" id="ProtNLM"/>
    </source>
</evidence>
<evidence type="ECO:0000256" key="2">
    <source>
        <dbReference type="SAM" id="Phobius"/>
    </source>
</evidence>
<evidence type="ECO:0000256" key="1">
    <source>
        <dbReference type="SAM" id="Coils"/>
    </source>
</evidence>
<proteinExistence type="predicted"/>
<evidence type="ECO:0000313" key="4">
    <source>
        <dbReference type="Proteomes" id="UP000310353"/>
    </source>
</evidence>
<keyword evidence="2" id="KW-0812">Transmembrane</keyword>
<dbReference type="OrthoDB" id="5356026at2"/>
<evidence type="ECO:0000313" key="3">
    <source>
        <dbReference type="EMBL" id="TKX32291.1"/>
    </source>
</evidence>
<dbReference type="Gene3D" id="3.30.70.60">
    <property type="match status" value="1"/>
</dbReference>
<keyword evidence="4" id="KW-1185">Reference proteome</keyword>
<protein>
    <recommendedName>
        <fullName evidence="5">Periplasmic protein</fullName>
    </recommendedName>
</protein>
<comment type="caution">
    <text evidence="3">The sequence shown here is derived from an EMBL/GenBank/DDBJ whole genome shotgun (WGS) entry which is preliminary data.</text>
</comment>
<dbReference type="AlphaFoldDB" id="A0A4U7BNN5"/>
<dbReference type="InterPro" id="IPR014717">
    <property type="entry name" value="Transl_elong_EF1B/ribsomal_bS6"/>
</dbReference>
<feature type="transmembrane region" description="Helical" evidence="2">
    <location>
        <begin position="17"/>
        <end position="38"/>
    </location>
</feature>
<reference evidence="3 4" key="1">
    <citation type="submission" date="2018-05" db="EMBL/GenBank/DDBJ databases">
        <title>Novel Campyloabacter and Helicobacter Species and Strains.</title>
        <authorList>
            <person name="Mannion A.J."/>
            <person name="Shen Z."/>
            <person name="Fox J.G."/>
        </authorList>
    </citation>
    <scope>NUCLEOTIDE SEQUENCE [LARGE SCALE GENOMIC DNA]</scope>
    <source>
        <strain evidence="4">MIT17-670</strain>
    </source>
</reference>
<gene>
    <name evidence="3" type="ORF">CQA76_04210</name>
</gene>
<keyword evidence="2" id="KW-0472">Membrane</keyword>
<dbReference type="RefSeq" id="WP_137622200.1">
    <property type="nucleotide sequence ID" value="NZ_NXMA01000006.1"/>
</dbReference>
<keyword evidence="1" id="KW-0175">Coiled coil</keyword>
<feature type="coiled-coil region" evidence="1">
    <location>
        <begin position="54"/>
        <end position="81"/>
    </location>
</feature>
<accession>A0A4U7BNN5</accession>
<keyword evidence="2" id="KW-1133">Transmembrane helix</keyword>